<evidence type="ECO:0000313" key="10">
    <source>
        <dbReference type="EMBL" id="SMC85310.1"/>
    </source>
</evidence>
<feature type="transmembrane region" description="Helical" evidence="9">
    <location>
        <begin position="237"/>
        <end position="258"/>
    </location>
</feature>
<feature type="region of interest" description="Disordered" evidence="8">
    <location>
        <begin position="445"/>
        <end position="465"/>
    </location>
</feature>
<dbReference type="PIRSF" id="PIRSF002744">
    <property type="entry name" value="Pur-cyt_permease"/>
    <property type="match status" value="1"/>
</dbReference>
<feature type="transmembrane region" description="Helical" evidence="9">
    <location>
        <begin position="319"/>
        <end position="337"/>
    </location>
</feature>
<evidence type="ECO:0000256" key="2">
    <source>
        <dbReference type="ARBA" id="ARBA00008974"/>
    </source>
</evidence>
<dbReference type="AlphaFoldDB" id="A0A1W2CJE2"/>
<feature type="compositionally biased region" description="Low complexity" evidence="8">
    <location>
        <begin position="452"/>
        <end position="465"/>
    </location>
</feature>
<evidence type="ECO:0000256" key="4">
    <source>
        <dbReference type="ARBA" id="ARBA00022692"/>
    </source>
</evidence>
<dbReference type="Gene3D" id="1.10.4160.10">
    <property type="entry name" value="Hydantoin permease"/>
    <property type="match status" value="1"/>
</dbReference>
<accession>A0A1W2CJE2</accession>
<sequence>MTYGEKLVKVEPGGIEPVAPADKHGRPRQLFWTWTSPNLEFATIFLGVLAVSAFGLSFWQAAAALTLGNLLGAIAHGVLSARGPVHGVPQMVLGRAAFGYWGNVLPATLMSVMAGAGWFAVNSVSGAFALNSLTGLPVLLCLILVVGLQILIAFFGHNLVQAFERYAFPVLAVVFTITAVVIFAKAQPTQSTGGNLGGFLLAASAAFGYTAGWNPYAADYTRYLPANTSRRAVGWSAGSGLFLATTVLMLVGAASVTIGGSTSNNPTTVFTSHLPGWLAALTLLCIALGAVAANVLNVYSAALAFLTLGVKLPLAWRRAVVAAGFGVVGFILAWLGLSDAGHAYESFLLVIAYWVGPWLGVTLVDMHIRRGQQQLPLSDTSYRNWAGPVAMLAGMIVSIGLFANQSRYVGPVPEAVPWIGDITFLVGFAIAAVIYAVWPKPAMPSGHGKPGTDATPAAQQAQETT</sequence>
<dbReference type="GO" id="GO:0022857">
    <property type="term" value="F:transmembrane transporter activity"/>
    <property type="evidence" value="ECO:0007669"/>
    <property type="project" value="InterPro"/>
</dbReference>
<keyword evidence="4 9" id="KW-0812">Transmembrane</keyword>
<feature type="transmembrane region" description="Helical" evidence="9">
    <location>
        <begin position="100"/>
        <end position="121"/>
    </location>
</feature>
<dbReference type="RefSeq" id="WP_084425810.1">
    <property type="nucleotide sequence ID" value="NZ_FWXV01000002.1"/>
</dbReference>
<keyword evidence="3 7" id="KW-0813">Transport</keyword>
<dbReference type="InterPro" id="IPR001248">
    <property type="entry name" value="Pur-cyt_permease"/>
</dbReference>
<feature type="transmembrane region" description="Helical" evidence="9">
    <location>
        <begin position="415"/>
        <end position="438"/>
    </location>
</feature>
<keyword evidence="6 7" id="KW-0472">Membrane</keyword>
<dbReference type="Proteomes" id="UP000192674">
    <property type="component" value="Unassembled WGS sequence"/>
</dbReference>
<dbReference type="OrthoDB" id="9809167at2"/>
<evidence type="ECO:0000256" key="8">
    <source>
        <dbReference type="SAM" id="MobiDB-lite"/>
    </source>
</evidence>
<evidence type="ECO:0000256" key="5">
    <source>
        <dbReference type="ARBA" id="ARBA00022989"/>
    </source>
</evidence>
<comment type="subcellular location">
    <subcellularLocation>
        <location evidence="1">Membrane</location>
        <topology evidence="1">Multi-pass membrane protein</topology>
    </subcellularLocation>
</comment>
<feature type="transmembrane region" description="Helical" evidence="9">
    <location>
        <begin position="278"/>
        <end position="307"/>
    </location>
</feature>
<protein>
    <submittedName>
        <fullName evidence="10">NCS1 nucleoside transporter family</fullName>
    </submittedName>
</protein>
<feature type="transmembrane region" description="Helical" evidence="9">
    <location>
        <begin position="385"/>
        <end position="403"/>
    </location>
</feature>
<dbReference type="PANTHER" id="PTHR31806">
    <property type="entry name" value="PURINE-CYTOSINE PERMEASE FCY2-RELATED"/>
    <property type="match status" value="1"/>
</dbReference>
<feature type="transmembrane region" description="Helical" evidence="9">
    <location>
        <begin position="196"/>
        <end position="216"/>
    </location>
</feature>
<evidence type="ECO:0000313" key="11">
    <source>
        <dbReference type="Proteomes" id="UP000192674"/>
    </source>
</evidence>
<evidence type="ECO:0000256" key="6">
    <source>
        <dbReference type="ARBA" id="ARBA00023136"/>
    </source>
</evidence>
<evidence type="ECO:0000256" key="9">
    <source>
        <dbReference type="SAM" id="Phobius"/>
    </source>
</evidence>
<comment type="similarity">
    <text evidence="2 7">Belongs to the purine-cytosine permease (2.A.39) family.</text>
</comment>
<dbReference type="EMBL" id="FWXV01000002">
    <property type="protein sequence ID" value="SMC85310.1"/>
    <property type="molecule type" value="Genomic_DNA"/>
</dbReference>
<proteinExistence type="inferred from homology"/>
<keyword evidence="11" id="KW-1185">Reference proteome</keyword>
<evidence type="ECO:0000256" key="1">
    <source>
        <dbReference type="ARBA" id="ARBA00004141"/>
    </source>
</evidence>
<dbReference type="InterPro" id="IPR026030">
    <property type="entry name" value="Pur-cyt_permease_Fcy2/21/22"/>
</dbReference>
<dbReference type="PANTHER" id="PTHR31806:SF1">
    <property type="entry name" value="PURINE-CYTOSINE PERMEASE FCY2-RELATED"/>
    <property type="match status" value="1"/>
</dbReference>
<feature type="transmembrane region" description="Helical" evidence="9">
    <location>
        <begin position="30"/>
        <end position="52"/>
    </location>
</feature>
<dbReference type="Pfam" id="PF02133">
    <property type="entry name" value="Transp_cyt_pur"/>
    <property type="match status" value="1"/>
</dbReference>
<feature type="transmembrane region" description="Helical" evidence="9">
    <location>
        <begin position="133"/>
        <end position="154"/>
    </location>
</feature>
<feature type="transmembrane region" description="Helical" evidence="9">
    <location>
        <begin position="343"/>
        <end position="364"/>
    </location>
</feature>
<dbReference type="GO" id="GO:0005886">
    <property type="term" value="C:plasma membrane"/>
    <property type="evidence" value="ECO:0007669"/>
    <property type="project" value="TreeGrafter"/>
</dbReference>
<organism evidence="10 11">
    <name type="scientific">Kibdelosporangium aridum</name>
    <dbReference type="NCBI Taxonomy" id="2030"/>
    <lineage>
        <taxon>Bacteria</taxon>
        <taxon>Bacillati</taxon>
        <taxon>Actinomycetota</taxon>
        <taxon>Actinomycetes</taxon>
        <taxon>Pseudonocardiales</taxon>
        <taxon>Pseudonocardiaceae</taxon>
        <taxon>Kibdelosporangium</taxon>
    </lineage>
</organism>
<gene>
    <name evidence="10" type="ORF">SAMN05661093_02115</name>
</gene>
<keyword evidence="5 9" id="KW-1133">Transmembrane helix</keyword>
<feature type="transmembrane region" description="Helical" evidence="9">
    <location>
        <begin position="58"/>
        <end position="79"/>
    </location>
</feature>
<feature type="transmembrane region" description="Helical" evidence="9">
    <location>
        <begin position="166"/>
        <end position="184"/>
    </location>
</feature>
<reference evidence="10 11" key="1">
    <citation type="submission" date="2017-04" db="EMBL/GenBank/DDBJ databases">
        <authorList>
            <person name="Afonso C.L."/>
            <person name="Miller P.J."/>
            <person name="Scott M.A."/>
            <person name="Spackman E."/>
            <person name="Goraichik I."/>
            <person name="Dimitrov K.M."/>
            <person name="Suarez D.L."/>
            <person name="Swayne D.E."/>
        </authorList>
    </citation>
    <scope>NUCLEOTIDE SEQUENCE [LARGE SCALE GENOMIC DNA]</scope>
    <source>
        <strain evidence="10 11">DSM 43828</strain>
    </source>
</reference>
<evidence type="ECO:0000256" key="3">
    <source>
        <dbReference type="ARBA" id="ARBA00022448"/>
    </source>
</evidence>
<name>A0A1W2CJE2_KIBAR</name>
<evidence type="ECO:0000256" key="7">
    <source>
        <dbReference type="PIRNR" id="PIRNR002744"/>
    </source>
</evidence>